<evidence type="ECO:0000313" key="2">
    <source>
        <dbReference type="Proteomes" id="UP000193719"/>
    </source>
</evidence>
<dbReference type="Proteomes" id="UP000193719">
    <property type="component" value="Unassembled WGS sequence"/>
</dbReference>
<dbReference type="EMBL" id="MCFH01000007">
    <property type="protein sequence ID" value="ORX56681.1"/>
    <property type="molecule type" value="Genomic_DNA"/>
</dbReference>
<reference evidence="1 2" key="2">
    <citation type="submission" date="2016-08" db="EMBL/GenBank/DDBJ databases">
        <title>Pervasive Adenine N6-methylation of Active Genes in Fungi.</title>
        <authorList>
            <consortium name="DOE Joint Genome Institute"/>
            <person name="Mondo S.J."/>
            <person name="Dannebaum R.O."/>
            <person name="Kuo R.C."/>
            <person name="Labutti K."/>
            <person name="Haridas S."/>
            <person name="Kuo A."/>
            <person name="Salamov A."/>
            <person name="Ahrendt S.R."/>
            <person name="Lipzen A."/>
            <person name="Sullivan W."/>
            <person name="Andreopoulos W.B."/>
            <person name="Clum A."/>
            <person name="Lindquist E."/>
            <person name="Daum C."/>
            <person name="Ramamoorthy G.K."/>
            <person name="Gryganskyi A."/>
            <person name="Culley D."/>
            <person name="Magnuson J.K."/>
            <person name="James T.Y."/>
            <person name="O'Malley M.A."/>
            <person name="Stajich J.E."/>
            <person name="Spatafora J.W."/>
            <person name="Visel A."/>
            <person name="Grigoriev I.V."/>
        </authorList>
    </citation>
    <scope>NUCLEOTIDE SEQUENCE [LARGE SCALE GENOMIC DNA]</scope>
    <source>
        <strain evidence="2">finn</strain>
    </source>
</reference>
<sequence>IFILNIGEVDKLIENNNITIEKNDILQKKLDEANEIIKQIPPPKEYQEIQTSTEDLQPVLENKYIQVENLITYKVNNFD</sequence>
<reference evidence="1 2" key="1">
    <citation type="submission" date="2016-08" db="EMBL/GenBank/DDBJ databases">
        <title>Genomes of anaerobic fungi encode conserved fungal cellulosomes for biomass hydrolysis.</title>
        <authorList>
            <consortium name="DOE Joint Genome Institute"/>
            <person name="Haitjema C.H."/>
            <person name="Gilmore S.P."/>
            <person name="Henske J.K."/>
            <person name="Solomon K.V."/>
            <person name="De Groot R."/>
            <person name="Kuo A."/>
            <person name="Mondo S.J."/>
            <person name="Salamov A.A."/>
            <person name="Labutti K."/>
            <person name="Zhao Z."/>
            <person name="Chiniquy J."/>
            <person name="Barry K."/>
            <person name="Brewer H.M."/>
            <person name="Purvine S.O."/>
            <person name="Wright A.T."/>
            <person name="Boxma B."/>
            <person name="Van Alen T."/>
            <person name="Hackstein J.H."/>
            <person name="Baker S.E."/>
            <person name="Grigoriev I.V."/>
            <person name="O'Malley M.A."/>
        </authorList>
    </citation>
    <scope>NUCLEOTIDE SEQUENCE [LARGE SCALE GENOMIC DNA]</scope>
    <source>
        <strain evidence="2">finn</strain>
    </source>
</reference>
<gene>
    <name evidence="1" type="ORF">BCR36DRAFT_279711</name>
</gene>
<dbReference type="OrthoDB" id="10657995at2759"/>
<comment type="caution">
    <text evidence="1">The sequence shown here is derived from an EMBL/GenBank/DDBJ whole genome shotgun (WGS) entry which is preliminary data.</text>
</comment>
<feature type="non-terminal residue" evidence="1">
    <location>
        <position position="1"/>
    </location>
</feature>
<evidence type="ECO:0000313" key="1">
    <source>
        <dbReference type="EMBL" id="ORX56681.1"/>
    </source>
</evidence>
<name>A0A1Y1VI28_9FUNG</name>
<dbReference type="AlphaFoldDB" id="A0A1Y1VI28"/>
<accession>A0A1Y1VI28</accession>
<keyword evidence="2" id="KW-1185">Reference proteome</keyword>
<organism evidence="1 2">
    <name type="scientific">Piromyces finnis</name>
    <dbReference type="NCBI Taxonomy" id="1754191"/>
    <lineage>
        <taxon>Eukaryota</taxon>
        <taxon>Fungi</taxon>
        <taxon>Fungi incertae sedis</taxon>
        <taxon>Chytridiomycota</taxon>
        <taxon>Chytridiomycota incertae sedis</taxon>
        <taxon>Neocallimastigomycetes</taxon>
        <taxon>Neocallimastigales</taxon>
        <taxon>Neocallimastigaceae</taxon>
        <taxon>Piromyces</taxon>
    </lineage>
</organism>
<protein>
    <submittedName>
        <fullName evidence="1">Uncharacterized protein</fullName>
    </submittedName>
</protein>
<proteinExistence type="predicted"/>